<evidence type="ECO:0000313" key="2">
    <source>
        <dbReference type="EMBL" id="SCZ14195.1"/>
    </source>
</evidence>
<feature type="transmembrane region" description="Helical" evidence="1">
    <location>
        <begin position="20"/>
        <end position="41"/>
    </location>
</feature>
<dbReference type="EMBL" id="FMUT01000016">
    <property type="protein sequence ID" value="SCZ14195.1"/>
    <property type="molecule type" value="Genomic_DNA"/>
</dbReference>
<dbReference type="Proteomes" id="UP000183031">
    <property type="component" value="Unassembled WGS sequence"/>
</dbReference>
<keyword evidence="1" id="KW-1133">Transmembrane helix</keyword>
<organism evidence="2 3">
    <name type="scientific">Serratia nematodiphila</name>
    <dbReference type="NCBI Taxonomy" id="458197"/>
    <lineage>
        <taxon>Bacteria</taxon>
        <taxon>Pseudomonadati</taxon>
        <taxon>Pseudomonadota</taxon>
        <taxon>Gammaproteobacteria</taxon>
        <taxon>Enterobacterales</taxon>
        <taxon>Yersiniaceae</taxon>
        <taxon>Serratia</taxon>
    </lineage>
</organism>
<keyword evidence="1" id="KW-0472">Membrane</keyword>
<keyword evidence="3" id="KW-1185">Reference proteome</keyword>
<protein>
    <submittedName>
        <fullName evidence="2">Uncharacterized protein</fullName>
    </submittedName>
</protein>
<accession>A0A1G5LMQ8</accession>
<sequence length="59" mass="7091">MARIQEFLAAAGKFLARRPLVVYTYTYADINSKLVLLFFYLTRLTSWLNNRPCYNWRLQ</sequence>
<reference evidence="2 3" key="1">
    <citation type="submission" date="2016-10" db="EMBL/GenBank/DDBJ databases">
        <authorList>
            <person name="Varghese N."/>
            <person name="Submissions S."/>
        </authorList>
    </citation>
    <scope>NUCLEOTIDE SEQUENCE [LARGE SCALE GENOMIC DNA]</scope>
    <source>
        <strain evidence="2 3">CGMCC 1.6853</strain>
    </source>
</reference>
<name>A0A1G5LMQ8_9GAMM</name>
<keyword evidence="1" id="KW-0812">Transmembrane</keyword>
<evidence type="ECO:0000313" key="3">
    <source>
        <dbReference type="Proteomes" id="UP000183031"/>
    </source>
</evidence>
<gene>
    <name evidence="2" type="ORF">SAMN02927935_04593</name>
</gene>
<evidence type="ECO:0000256" key="1">
    <source>
        <dbReference type="SAM" id="Phobius"/>
    </source>
</evidence>
<comment type="caution">
    <text evidence="2">The sequence shown here is derived from an EMBL/GenBank/DDBJ whole genome shotgun (WGS) entry which is preliminary data.</text>
</comment>
<proteinExistence type="predicted"/>